<evidence type="ECO:0000256" key="1">
    <source>
        <dbReference type="SAM" id="SignalP"/>
    </source>
</evidence>
<protein>
    <submittedName>
        <fullName evidence="2">Uncharacterized protein</fullName>
    </submittedName>
</protein>
<reference evidence="2 3" key="1">
    <citation type="submission" date="2016-10" db="EMBL/GenBank/DDBJ databases">
        <authorList>
            <person name="de Groot N.N."/>
        </authorList>
    </citation>
    <scope>NUCLEOTIDE SEQUENCE [LARGE SCALE GENOMIC DNA]</scope>
    <source>
        <strain evidence="2 3">CCUG 59231</strain>
    </source>
</reference>
<proteinExistence type="predicted"/>
<dbReference type="Proteomes" id="UP000182400">
    <property type="component" value="Unassembled WGS sequence"/>
</dbReference>
<sequence length="177" mass="19186">MQARLTRKLMAMLLGGALCAALPALASADDKAVLQGAEQAAYLDGLKRLYLTENERQALLAHSNALLETYALRAGYQVGQVQRQDLLYRFSVGDAGELILREETRGAQGTAIAVRNQRVSVFGIDPFIRYECPTGGIRCVLFNPADGSPLLSILRDHQGAGELAKALSFLIRNVQKG</sequence>
<dbReference type="AlphaFoldDB" id="A0A1I5JK56"/>
<gene>
    <name evidence="2" type="ORF">SAMN05216601_101499</name>
</gene>
<feature type="chain" id="PRO_5010191238" evidence="1">
    <location>
        <begin position="29"/>
        <end position="177"/>
    </location>
</feature>
<accession>A0A1I5JK56</accession>
<evidence type="ECO:0000313" key="3">
    <source>
        <dbReference type="Proteomes" id="UP000182400"/>
    </source>
</evidence>
<feature type="signal peptide" evidence="1">
    <location>
        <begin position="1"/>
        <end position="28"/>
    </location>
</feature>
<name>A0A1I5JK56_9GAMM</name>
<keyword evidence="1" id="KW-0732">Signal</keyword>
<dbReference type="STRING" id="658457.SAMN05216601_101499"/>
<evidence type="ECO:0000313" key="2">
    <source>
        <dbReference type="EMBL" id="SFO73177.1"/>
    </source>
</evidence>
<dbReference type="EMBL" id="FOWP01000001">
    <property type="protein sequence ID" value="SFO73177.1"/>
    <property type="molecule type" value="Genomic_DNA"/>
</dbReference>
<organism evidence="2 3">
    <name type="scientific">Ectopseudomonas composti</name>
    <dbReference type="NCBI Taxonomy" id="658457"/>
    <lineage>
        <taxon>Bacteria</taxon>
        <taxon>Pseudomonadati</taxon>
        <taxon>Pseudomonadota</taxon>
        <taxon>Gammaproteobacteria</taxon>
        <taxon>Pseudomonadales</taxon>
        <taxon>Pseudomonadaceae</taxon>
        <taxon>Ectopseudomonas</taxon>
    </lineage>
</organism>